<dbReference type="PANTHER" id="PTHR46786:SF1">
    <property type="entry name" value="ZINC FINGER MATRIN-TYPE PROTEIN 3"/>
    <property type="match status" value="1"/>
</dbReference>
<reference evidence="3" key="1">
    <citation type="submission" date="2021-01" db="UniProtKB">
        <authorList>
            <consortium name="EnsemblMetazoa"/>
        </authorList>
    </citation>
    <scope>IDENTIFICATION</scope>
</reference>
<protein>
    <recommendedName>
        <fullName evidence="2">C2H2-type domain-containing protein</fullName>
    </recommendedName>
</protein>
<feature type="domain" description="C2H2-type" evidence="2">
    <location>
        <begin position="217"/>
        <end position="239"/>
    </location>
</feature>
<dbReference type="Proteomes" id="UP000594262">
    <property type="component" value="Unplaced"/>
</dbReference>
<dbReference type="PANTHER" id="PTHR46786">
    <property type="entry name" value="ZINC FINGER MATRIN-TYPE PROTEIN 3"/>
    <property type="match status" value="1"/>
</dbReference>
<feature type="compositionally biased region" description="Polar residues" evidence="1">
    <location>
        <begin position="243"/>
        <end position="254"/>
    </location>
</feature>
<dbReference type="GO" id="GO:0008270">
    <property type="term" value="F:zinc ion binding"/>
    <property type="evidence" value="ECO:0007669"/>
    <property type="project" value="InterPro"/>
</dbReference>
<dbReference type="RefSeq" id="XP_066926011.1">
    <property type="nucleotide sequence ID" value="XM_067069910.1"/>
</dbReference>
<evidence type="ECO:0000313" key="3">
    <source>
        <dbReference type="EnsemblMetazoa" id="CLYHEMP006163.2"/>
    </source>
</evidence>
<feature type="compositionally biased region" description="Gly residues" evidence="1">
    <location>
        <begin position="390"/>
        <end position="400"/>
    </location>
</feature>
<feature type="compositionally biased region" description="Basic and acidic residues" evidence="1">
    <location>
        <begin position="349"/>
        <end position="365"/>
    </location>
</feature>
<dbReference type="OrthoDB" id="434647at2759"/>
<name>A0A7M5VBD3_9CNID</name>
<dbReference type="Gene3D" id="3.30.160.60">
    <property type="entry name" value="Classic Zinc Finger"/>
    <property type="match status" value="3"/>
</dbReference>
<dbReference type="AlphaFoldDB" id="A0A7M5VBD3"/>
<feature type="region of interest" description="Disordered" evidence="1">
    <location>
        <begin position="232"/>
        <end position="409"/>
    </location>
</feature>
<dbReference type="EnsemblMetazoa" id="CLYHEMT006163.2">
    <property type="protein sequence ID" value="CLYHEMP006163.2"/>
    <property type="gene ID" value="CLYHEMG006163"/>
</dbReference>
<dbReference type="SMART" id="SM00451">
    <property type="entry name" value="ZnF_U1"/>
    <property type="match status" value="3"/>
</dbReference>
<dbReference type="InterPro" id="IPR003604">
    <property type="entry name" value="Matrin/U1-like-C_Znf_C2H2"/>
</dbReference>
<dbReference type="GO" id="GO:0003676">
    <property type="term" value="F:nucleic acid binding"/>
    <property type="evidence" value="ECO:0007669"/>
    <property type="project" value="InterPro"/>
</dbReference>
<dbReference type="InterPro" id="IPR013087">
    <property type="entry name" value="Znf_C2H2_type"/>
</dbReference>
<evidence type="ECO:0000313" key="4">
    <source>
        <dbReference type="Proteomes" id="UP000594262"/>
    </source>
</evidence>
<dbReference type="PROSITE" id="PS00028">
    <property type="entry name" value="ZINC_FINGER_C2H2_1"/>
    <property type="match status" value="1"/>
</dbReference>
<dbReference type="InterPro" id="IPR052644">
    <property type="entry name" value="ZMAT3"/>
</dbReference>
<evidence type="ECO:0000256" key="1">
    <source>
        <dbReference type="SAM" id="MobiDB-lite"/>
    </source>
</evidence>
<sequence>MVDVIYPDNTPISSLTNRPYKGQIPKTWPNFVCSECNMALHTPIVAIQHFNGRCIKSNKKHVKRDLSKTSTPTQQFNIEQNKTHQTTIKSKNIDDSNLDCKVCNAALNGPSSAKEHYAGKKHAMAVQAILDEGGHVPDVPPEVKSIPYDKSEFHCDVCNINLTSQAQYEQHIGGTKHKMIADGAQPSDFSNYKGLPVPPRPKQKVTHPIPVPESLHCNDCNMTMNSEDQYVQHMNSKRHRENTSGGNYNPNQNRGIKRPAPGSDRGSGRGGGGRGAPRGLSRGATGGFSRGRGATRGGFQGSDRGVPRGRGRGQSHNTGRGAGRGRGRGSNRGSPSISRGGGGSQSAEWWRDDGPTPAKMQKENDTNFSEISNPKPWIRGGFNNLRGGRRGGPPSRGGGVINRLQSMAS</sequence>
<dbReference type="SMART" id="SM00355">
    <property type="entry name" value="ZnF_C2H2"/>
    <property type="match status" value="3"/>
</dbReference>
<keyword evidence="4" id="KW-1185">Reference proteome</keyword>
<evidence type="ECO:0000259" key="2">
    <source>
        <dbReference type="PROSITE" id="PS00028"/>
    </source>
</evidence>
<dbReference type="Pfam" id="PF12874">
    <property type="entry name" value="zf-met"/>
    <property type="match status" value="3"/>
</dbReference>
<dbReference type="InterPro" id="IPR036236">
    <property type="entry name" value="Znf_C2H2_sf"/>
</dbReference>
<accession>A0A7M5VBD3</accession>
<feature type="compositionally biased region" description="Gly residues" evidence="1">
    <location>
        <begin position="284"/>
        <end position="300"/>
    </location>
</feature>
<dbReference type="GeneID" id="136813390"/>
<proteinExistence type="predicted"/>
<dbReference type="SUPFAM" id="SSF57667">
    <property type="entry name" value="beta-beta-alpha zinc fingers"/>
    <property type="match status" value="3"/>
</dbReference>
<organism evidence="3 4">
    <name type="scientific">Clytia hemisphaerica</name>
    <dbReference type="NCBI Taxonomy" id="252671"/>
    <lineage>
        <taxon>Eukaryota</taxon>
        <taxon>Metazoa</taxon>
        <taxon>Cnidaria</taxon>
        <taxon>Hydrozoa</taxon>
        <taxon>Hydroidolina</taxon>
        <taxon>Leptothecata</taxon>
        <taxon>Obeliida</taxon>
        <taxon>Clytiidae</taxon>
        <taxon>Clytia</taxon>
    </lineage>
</organism>